<evidence type="ECO:0000256" key="9">
    <source>
        <dbReference type="ARBA" id="ARBA00023167"/>
    </source>
</evidence>
<evidence type="ECO:0000256" key="12">
    <source>
        <dbReference type="PIRSR" id="PIRSR000382-2"/>
    </source>
</evidence>
<feature type="binding site" evidence="10">
    <location>
        <position position="643"/>
    </location>
    <ligand>
        <name>Zn(2+)</name>
        <dbReference type="ChEBI" id="CHEBI:29105"/>
        <note>catalytic</note>
    </ligand>
</feature>
<dbReference type="EMBL" id="CACRTU010000016">
    <property type="protein sequence ID" value="VYU29979.1"/>
    <property type="molecule type" value="Genomic_DNA"/>
</dbReference>
<feature type="binding site" evidence="12">
    <location>
        <position position="667"/>
    </location>
    <ligand>
        <name>Zn(2+)</name>
        <dbReference type="ChEBI" id="CHEBI:29105"/>
        <label>1</label>
        <note>catalytic</note>
    </ligand>
</feature>
<dbReference type="GO" id="GO:0032259">
    <property type="term" value="P:methylation"/>
    <property type="evidence" value="ECO:0007669"/>
    <property type="project" value="UniProtKB-KW"/>
</dbReference>
<sequence length="757" mass="88004">MKNSIIGYPRVGKSRELKFWTESYFRKEISSHELLKNSKELREEQWQLQKDLKINYIPSNDFSFYDIMLDTVVLLNAIPNEYKELKVNVLDTYFAMARGYQGENGDVKALSMKKWFNTNYHYIVPELYDYTKIKLNGEKPFLEYLEAKEIGIKTKPVIMGGFTFLKLAKYQGKKKINDYVDDIVDSYVDILNKFNEIGVELVQIDEPILVTDLTKGDIRLFISIYKRILKNKGNVKILLQTYFGDIRDCYKEIMELDFDAVGLDFIEGKQSMDLISRYGFPKEKVLFAGIVNGKNIWRCNYKKDLELLHSIEEIVDKVVINTSCSLLHVPYTLENETKLSNDIIKHFSFAKEKLNELNDLSSLASYNDIEKSKIYIENQKIFSQEKMYCDKDVQERVNNLKKDDFIRKTARKERESIQKEKFKLPILPITTIGSFPQTLEVKQNRSKYRKGEITKNEYDENIKRFIKECIKLQEELNVDVLVHGEYERNDMVEFFGENLSGYVFTEKAWVQSYGTRCVKPPIIFGDIKREKAITVSYSKYAQSLTEKPVKGMLTGPVTILNWSFPRQDIELSEMAFQIGLAIRDEVMDLESKGIGIIQIDEAALKEKLPIRREEWNTEYLDWAIKAFRLCQSKVKPETQIHTHMCYSEFEEIVKEIDSMDADVISFEASRSKLTIIAALNESNFETEVGPGIYDIHSPRVPSVEELVAIIKKMLLKISKDKLWINPDCGLKTRGILETKASLKNMVQATNIVRNSLD</sequence>
<evidence type="ECO:0000256" key="2">
    <source>
        <dbReference type="ARBA" id="ARBA00004681"/>
    </source>
</evidence>
<name>A0A6N3DS75_CLOBU</name>
<dbReference type="InterPro" id="IPR002629">
    <property type="entry name" value="Met_Synth_C/arc"/>
</dbReference>
<dbReference type="Pfam" id="PF08267">
    <property type="entry name" value="Meth_synt_1"/>
    <property type="match status" value="1"/>
</dbReference>
<keyword evidence="5 10" id="KW-0028">Amino-acid biosynthesis</keyword>
<feature type="binding site" evidence="10 11">
    <location>
        <position position="600"/>
    </location>
    <ligand>
        <name>L-homocysteine</name>
        <dbReference type="ChEBI" id="CHEBI:58199"/>
    </ligand>
</feature>
<comment type="pathway">
    <text evidence="2 10">Amino-acid biosynthesis; L-methionine biosynthesis via de novo pathway; L-methionine from L-homocysteine (MetE route): step 1/1.</text>
</comment>
<keyword evidence="9 10" id="KW-0486">Methionine biosynthesis</keyword>
<dbReference type="InterPro" id="IPR013215">
    <property type="entry name" value="Cbl-indep_Met_Synth_N"/>
</dbReference>
<evidence type="ECO:0000256" key="8">
    <source>
        <dbReference type="ARBA" id="ARBA00022833"/>
    </source>
</evidence>
<keyword evidence="7 10" id="KW-0479">Metal-binding</keyword>
<comment type="catalytic activity">
    <reaction evidence="10">
        <text>5-methyltetrahydropteroyltri-L-glutamate + L-homocysteine = tetrahydropteroyltri-L-glutamate + L-methionine</text>
        <dbReference type="Rhea" id="RHEA:21196"/>
        <dbReference type="ChEBI" id="CHEBI:57844"/>
        <dbReference type="ChEBI" id="CHEBI:58140"/>
        <dbReference type="ChEBI" id="CHEBI:58199"/>
        <dbReference type="ChEBI" id="CHEBI:58207"/>
        <dbReference type="EC" id="2.1.1.14"/>
    </reaction>
</comment>
<comment type="cofactor">
    <cofactor evidence="12">
        <name>Zn(2+)</name>
        <dbReference type="ChEBI" id="CHEBI:29105"/>
    </cofactor>
    <text evidence="12">Binds 2 Zn(2+) ions per subunit.</text>
</comment>
<dbReference type="InterPro" id="IPR038071">
    <property type="entry name" value="UROD/MetE-like_sf"/>
</dbReference>
<evidence type="ECO:0000259" key="14">
    <source>
        <dbReference type="Pfam" id="PF01717"/>
    </source>
</evidence>
<dbReference type="GO" id="GO:0008270">
    <property type="term" value="F:zinc ion binding"/>
    <property type="evidence" value="ECO:0007669"/>
    <property type="project" value="InterPro"/>
</dbReference>
<evidence type="ECO:0000256" key="11">
    <source>
        <dbReference type="PIRSR" id="PIRSR000382-1"/>
    </source>
</evidence>
<feature type="active site" description="Proton donor" evidence="10 13">
    <location>
        <position position="696"/>
    </location>
</feature>
<feature type="binding site" evidence="10">
    <location>
        <position position="667"/>
    </location>
    <ligand>
        <name>Zn(2+)</name>
        <dbReference type="ChEBI" id="CHEBI:29105"/>
        <note>catalytic</note>
    </ligand>
</feature>
<feature type="binding site" evidence="12">
    <location>
        <position position="728"/>
    </location>
    <ligand>
        <name>Zn(2+)</name>
        <dbReference type="ChEBI" id="CHEBI:29105"/>
        <label>1</label>
        <note>catalytic</note>
    </ligand>
</feature>
<dbReference type="HAMAP" id="MF_00172">
    <property type="entry name" value="Meth_synth"/>
    <property type="match status" value="1"/>
</dbReference>
<feature type="binding site" evidence="12">
    <location>
        <position position="643"/>
    </location>
    <ligand>
        <name>Zn(2+)</name>
        <dbReference type="ChEBI" id="CHEBI:29105"/>
        <label>1</label>
        <note>catalytic</note>
    </ligand>
</feature>
<feature type="binding site" evidence="10 11">
    <location>
        <begin position="516"/>
        <end position="517"/>
    </location>
    <ligand>
        <name>5-methyltetrahydropteroyltri-L-glutamate</name>
        <dbReference type="ChEBI" id="CHEBI:58207"/>
    </ligand>
</feature>
<dbReference type="NCBIfam" id="NF003556">
    <property type="entry name" value="PRK05222.1"/>
    <property type="match status" value="1"/>
</dbReference>
<comment type="cofactor">
    <cofactor evidence="10">
        <name>Zn(2+)</name>
        <dbReference type="ChEBI" id="CHEBI:29105"/>
    </cofactor>
    <text evidence="10">Binds 1 zinc ion per subunit.</text>
</comment>
<dbReference type="SUPFAM" id="SSF51726">
    <property type="entry name" value="UROD/MetE-like"/>
    <property type="match status" value="2"/>
</dbReference>
<dbReference type="PIRSF" id="PIRSF000382">
    <property type="entry name" value="MeTrfase_B12_ind"/>
    <property type="match status" value="1"/>
</dbReference>
<dbReference type="AlphaFoldDB" id="A0A6N3DS75"/>
<evidence type="ECO:0000256" key="1">
    <source>
        <dbReference type="ARBA" id="ARBA00002777"/>
    </source>
</evidence>
<feature type="binding site" evidence="10">
    <location>
        <begin position="15"/>
        <end position="18"/>
    </location>
    <ligand>
        <name>5-methyltetrahydropteroyltri-L-glutamate</name>
        <dbReference type="ChEBI" id="CHEBI:58207"/>
    </ligand>
</feature>
<dbReference type="InterPro" id="IPR006276">
    <property type="entry name" value="Cobalamin-indep_Met_synthase"/>
</dbReference>
<evidence type="ECO:0000256" key="4">
    <source>
        <dbReference type="ARBA" id="ARBA00022603"/>
    </source>
</evidence>
<evidence type="ECO:0000256" key="13">
    <source>
        <dbReference type="PIRSR" id="PIRSR000382-3"/>
    </source>
</evidence>
<comment type="function">
    <text evidence="1 10">Catalyzes the transfer of a methyl group from 5-methyltetrahydrofolate to homocysteine resulting in methionine formation.</text>
</comment>
<feature type="binding site" evidence="10 11">
    <location>
        <position position="562"/>
    </location>
    <ligand>
        <name>5-methyltetrahydropteroyltri-L-glutamate</name>
        <dbReference type="ChEBI" id="CHEBI:58207"/>
    </ligand>
</feature>
<dbReference type="NCBIfam" id="TIGR01371">
    <property type="entry name" value="met_syn_B12ind"/>
    <property type="match status" value="1"/>
</dbReference>
<feature type="binding site" evidence="11">
    <location>
        <position position="18"/>
    </location>
    <ligand>
        <name>5-methyltetrahydropteroyltri-L-glutamate</name>
        <dbReference type="ChEBI" id="CHEBI:58207"/>
    </ligand>
</feature>
<dbReference type="GO" id="GO:0003871">
    <property type="term" value="F:5-methyltetrahydropteroyltriglutamate-homocysteine S-methyltransferase activity"/>
    <property type="evidence" value="ECO:0007669"/>
    <property type="project" value="UniProtKB-UniRule"/>
</dbReference>
<dbReference type="CDD" id="cd03312">
    <property type="entry name" value="CIMS_N_terminal_like"/>
    <property type="match status" value="1"/>
</dbReference>
<comment type="similarity">
    <text evidence="3 10">Belongs to the vitamin-B12 independent methionine synthase family.</text>
</comment>
<evidence type="ECO:0000256" key="10">
    <source>
        <dbReference type="HAMAP-Rule" id="MF_00172"/>
    </source>
</evidence>
<keyword evidence="10" id="KW-0677">Repeat</keyword>
<accession>A0A6N3DS75</accession>
<dbReference type="EC" id="2.1.1.14" evidence="10"/>
<reference evidence="16" key="1">
    <citation type="submission" date="2019-11" db="EMBL/GenBank/DDBJ databases">
        <authorList>
            <person name="Feng L."/>
        </authorList>
    </citation>
    <scope>NUCLEOTIDE SEQUENCE</scope>
    <source>
        <strain evidence="16">CButyricumLFYP62</strain>
    </source>
</reference>
<feature type="binding site" evidence="12">
    <location>
        <position position="645"/>
    </location>
    <ligand>
        <name>Zn(2+)</name>
        <dbReference type="ChEBI" id="CHEBI:29105"/>
        <label>1</label>
        <note>catalytic</note>
    </ligand>
</feature>
<evidence type="ECO:0000256" key="6">
    <source>
        <dbReference type="ARBA" id="ARBA00022679"/>
    </source>
</evidence>
<dbReference type="Pfam" id="PF01717">
    <property type="entry name" value="Meth_synt_2"/>
    <property type="match status" value="1"/>
</dbReference>
<feature type="domain" description="Cobalamin-independent methionine synthase MetE N-terminal" evidence="15">
    <location>
        <begin position="3"/>
        <end position="314"/>
    </location>
</feature>
<feature type="binding site" evidence="10">
    <location>
        <position position="485"/>
    </location>
    <ligand>
        <name>L-homocysteine</name>
        <dbReference type="ChEBI" id="CHEBI:58199"/>
    </ligand>
</feature>
<dbReference type="RefSeq" id="WP_002581770.1">
    <property type="nucleotide sequence ID" value="NZ_CACRTU010000016.1"/>
</dbReference>
<keyword evidence="6 10" id="KW-0808">Transferase</keyword>
<evidence type="ECO:0000256" key="7">
    <source>
        <dbReference type="ARBA" id="ARBA00022723"/>
    </source>
</evidence>
<dbReference type="PANTHER" id="PTHR30519">
    <property type="entry name" value="5-METHYLTETRAHYDROPTEROYLTRIGLUTAMATE--HOMOCYSTEINE METHYLTRANSFERASE"/>
    <property type="match status" value="1"/>
</dbReference>
<organism evidence="16">
    <name type="scientific">Clostridium butyricum</name>
    <dbReference type="NCBI Taxonomy" id="1492"/>
    <lineage>
        <taxon>Bacteria</taxon>
        <taxon>Bacillati</taxon>
        <taxon>Bacillota</taxon>
        <taxon>Clostridia</taxon>
        <taxon>Eubacteriales</taxon>
        <taxon>Clostridiaceae</taxon>
        <taxon>Clostridium</taxon>
    </lineage>
</organism>
<feature type="binding site" evidence="10 11">
    <location>
        <begin position="432"/>
        <end position="434"/>
    </location>
    <ligand>
        <name>L-homocysteine</name>
        <dbReference type="ChEBI" id="CHEBI:58199"/>
    </ligand>
</feature>
<evidence type="ECO:0000256" key="3">
    <source>
        <dbReference type="ARBA" id="ARBA00009553"/>
    </source>
</evidence>
<gene>
    <name evidence="10 16" type="primary">metE</name>
    <name evidence="16" type="ORF">CBLFYP62_01943</name>
</gene>
<feature type="binding site" evidence="10">
    <location>
        <position position="645"/>
    </location>
    <ligand>
        <name>Zn(2+)</name>
        <dbReference type="ChEBI" id="CHEBI:29105"/>
        <note>catalytic</note>
    </ligand>
</feature>
<feature type="binding site" evidence="10 11">
    <location>
        <position position="600"/>
    </location>
    <ligand>
        <name>L-methionine</name>
        <dbReference type="ChEBI" id="CHEBI:57844"/>
    </ligand>
</feature>
<feature type="binding site" evidence="10 11">
    <location>
        <begin position="432"/>
        <end position="434"/>
    </location>
    <ligand>
        <name>L-methionine</name>
        <dbReference type="ChEBI" id="CHEBI:57844"/>
    </ligand>
</feature>
<evidence type="ECO:0000313" key="16">
    <source>
        <dbReference type="EMBL" id="VYU29979.1"/>
    </source>
</evidence>
<keyword evidence="8 10" id="KW-0862">Zinc</keyword>
<feature type="binding site" evidence="10">
    <location>
        <position position="606"/>
    </location>
    <ligand>
        <name>5-methyltetrahydropteroyltri-L-glutamate</name>
        <dbReference type="ChEBI" id="CHEBI:58207"/>
    </ligand>
</feature>
<feature type="domain" description="Cobalamin-independent methionine synthase MetE C-terminal/archaeal" evidence="14">
    <location>
        <begin position="427"/>
        <end position="749"/>
    </location>
</feature>
<dbReference type="GO" id="GO:0009086">
    <property type="term" value="P:methionine biosynthetic process"/>
    <property type="evidence" value="ECO:0007669"/>
    <property type="project" value="UniProtKB-UniRule"/>
</dbReference>
<feature type="binding site" evidence="10">
    <location>
        <position position="114"/>
    </location>
    <ligand>
        <name>5-methyltetrahydropteroyltri-L-glutamate</name>
        <dbReference type="ChEBI" id="CHEBI:58207"/>
    </ligand>
</feature>
<feature type="binding site" evidence="10 11">
    <location>
        <position position="485"/>
    </location>
    <ligand>
        <name>L-methionine</name>
        <dbReference type="ChEBI" id="CHEBI:57844"/>
    </ligand>
</feature>
<evidence type="ECO:0000259" key="15">
    <source>
        <dbReference type="Pfam" id="PF08267"/>
    </source>
</evidence>
<evidence type="ECO:0000256" key="5">
    <source>
        <dbReference type="ARBA" id="ARBA00022605"/>
    </source>
</evidence>
<dbReference type="UniPathway" id="UPA00051">
    <property type="reaction ID" value="UER00082"/>
</dbReference>
<dbReference type="CDD" id="cd03311">
    <property type="entry name" value="CIMS_C_terminal_like"/>
    <property type="match status" value="1"/>
</dbReference>
<keyword evidence="4 10" id="KW-0489">Methyltransferase</keyword>
<protein>
    <recommendedName>
        <fullName evidence="10">5-methyltetrahydropteroyltriglutamate--homocysteine methyltransferase</fullName>
        <ecNumber evidence="10">2.1.1.14</ecNumber>
    </recommendedName>
    <alternativeName>
        <fullName evidence="10">Cobalamin-independent methionine synthase</fullName>
    </alternativeName>
    <alternativeName>
        <fullName evidence="10">Methionine synthase, vitamin-B12 independent isozyme</fullName>
    </alternativeName>
</protein>
<feature type="binding site" evidence="10">
    <location>
        <position position="728"/>
    </location>
    <ligand>
        <name>Zn(2+)</name>
        <dbReference type="ChEBI" id="CHEBI:29105"/>
        <note>catalytic</note>
    </ligand>
</feature>
<feature type="binding site" evidence="11">
    <location>
        <position position="119"/>
    </location>
    <ligand>
        <name>5-methyltetrahydropteroyltri-L-glutamate</name>
        <dbReference type="ChEBI" id="CHEBI:58207"/>
    </ligand>
</feature>
<proteinExistence type="inferred from homology"/>
<dbReference type="Gene3D" id="3.20.20.210">
    <property type="match status" value="2"/>
</dbReference>